<dbReference type="EMBL" id="GHWJ01005965">
    <property type="protein sequence ID" value="NOV38702.1"/>
    <property type="molecule type" value="Transcribed_RNA"/>
</dbReference>
<evidence type="ECO:0000256" key="2">
    <source>
        <dbReference type="ARBA" id="ARBA00005533"/>
    </source>
</evidence>
<proteinExistence type="inferred from homology"/>
<protein>
    <recommendedName>
        <fullName evidence="8">Fanconi-associated nuclease</fullName>
        <ecNumber evidence="8">3.1.4.1</ecNumber>
    </recommendedName>
</protein>
<keyword evidence="5 8" id="KW-0378">Hydrolase</keyword>
<name>A0A6M2CY23_RHIMP</name>
<sequence length="913" mass="102287">MSGGQSKITNFFISSSPVKTSAVRPVKSSPKSTTRRGGKLSLKNKSTRLFAGNQSKKVKLDSCRVALPADKDDSDVEIVEVVPPRNSASKLGPGGNAENKKLKECLCENVQKDSVGSPVCHSSEHFVPAEHEKCRDTECGTVKLPVQTLLSPVKESSIVNTTRNKIRGHKLGLKKESGVIELKKCCDEGRSELKPTVQTVLSSVKKLSNVGGVSEKPSGFKLTVQTEIVEGQNMQCKPLDSAMRPPSDPPDESTDGSTTKSPYYLENLVLIVNSIKDTDDWDLFNQHEQEMFCEFLGADDKCQKLLARLLQRKHMWRRTYKIGYPDIANDVSPILLTLRDKGYVEDVTSLKDLDVALRLLSPFELKTLAQVFKLRTTGQGKGSLADALMDHCSKQQTVLFSSKQASLQELVLKRALALLGSAWKLCDEPRDAWRRLLRLFSLGTPWDMEEAGETPQVYGLQLVAAGKMVFPEYEVSRQHKLFSTRLDLVRYEASKILETELIQATADKKWDKARQLFDDVEKLARSAEALEYQDRDQSLTPFLRHYSMCGVYTRCRCLGVDVLQRLKEHRRAVKVLRDLLSQKLYCQSRRGHWWDRLALNLEVHLGKPAEALKVVHEGLDDPSISPAARHALVTRANRLAARMPKDVLPSLKFLLEQEKWDALPQVEIEGQLADRMLPGRTNMFAARDGTTMEVISVEEVALRHYNLHGYPKGVHGEGSTFHALFGLLCWDVIYMSGVPDAFRSAYQALPMDLHSNCFFTSREQSFLEAFKVISESTTQELEEKVAVAYTAHFGKAGLVQWDRFTCTDVQEIVRCMGSHVLSRICELLARQFRHRRSGLPDLLVWNPETGKAKAAEVKGPGDTLSPKQVVWLRELLAMGVDCEVCRVTATSSKRLQRKKAGADDARGCSEQTE</sequence>
<dbReference type="GO" id="GO:0017108">
    <property type="term" value="F:5'-flap endonuclease activity"/>
    <property type="evidence" value="ECO:0007669"/>
    <property type="project" value="TreeGrafter"/>
</dbReference>
<dbReference type="GO" id="GO:0070336">
    <property type="term" value="F:flap-structured DNA binding"/>
    <property type="evidence" value="ECO:0007669"/>
    <property type="project" value="TreeGrafter"/>
</dbReference>
<dbReference type="InterPro" id="IPR011856">
    <property type="entry name" value="tRNA_endonuc-like_dom_sf"/>
</dbReference>
<evidence type="ECO:0000256" key="8">
    <source>
        <dbReference type="RuleBase" id="RU365033"/>
    </source>
</evidence>
<dbReference type="Pfam" id="PF21315">
    <property type="entry name" value="FAN1_HTH"/>
    <property type="match status" value="1"/>
</dbReference>
<feature type="domain" description="VRR-NUC" evidence="10">
    <location>
        <begin position="780"/>
        <end position="889"/>
    </location>
</feature>
<dbReference type="PANTHER" id="PTHR15749:SF4">
    <property type="entry name" value="FANCONI-ASSOCIATED NUCLEASE 1"/>
    <property type="match status" value="1"/>
</dbReference>
<dbReference type="Pfam" id="PF21169">
    <property type="entry name" value="Fan1_SAP"/>
    <property type="match status" value="1"/>
</dbReference>
<evidence type="ECO:0000256" key="3">
    <source>
        <dbReference type="ARBA" id="ARBA00022722"/>
    </source>
</evidence>
<keyword evidence="3 8" id="KW-0540">Nuclease</keyword>
<keyword evidence="6 8" id="KW-0460">Magnesium</keyword>
<comment type="similarity">
    <text evidence="2 8">Belongs to the FAN1 family.</text>
</comment>
<comment type="subcellular location">
    <subcellularLocation>
        <location evidence="8">Nucleus</location>
    </subcellularLocation>
</comment>
<dbReference type="GO" id="GO:0008409">
    <property type="term" value="F:5'-3' exonuclease activity"/>
    <property type="evidence" value="ECO:0007669"/>
    <property type="project" value="TreeGrafter"/>
</dbReference>
<evidence type="ECO:0000256" key="6">
    <source>
        <dbReference type="ARBA" id="ARBA00022842"/>
    </source>
</evidence>
<dbReference type="InterPro" id="IPR033315">
    <property type="entry name" value="Fan1-like"/>
</dbReference>
<dbReference type="PANTHER" id="PTHR15749">
    <property type="entry name" value="FANCONI-ASSOCIATED NUCLEASE 1"/>
    <property type="match status" value="1"/>
</dbReference>
<dbReference type="GO" id="GO:0046872">
    <property type="term" value="F:metal ion binding"/>
    <property type="evidence" value="ECO:0007669"/>
    <property type="project" value="UniProtKB-KW"/>
</dbReference>
<dbReference type="GO" id="GO:0004528">
    <property type="term" value="F:phosphodiesterase I activity"/>
    <property type="evidence" value="ECO:0007669"/>
    <property type="project" value="UniProtKB-EC"/>
</dbReference>
<evidence type="ECO:0000256" key="9">
    <source>
        <dbReference type="SAM" id="MobiDB-lite"/>
    </source>
</evidence>
<dbReference type="SMART" id="SM00990">
    <property type="entry name" value="VRR_NUC"/>
    <property type="match status" value="1"/>
</dbReference>
<evidence type="ECO:0000256" key="7">
    <source>
        <dbReference type="ARBA" id="ARBA00023211"/>
    </source>
</evidence>
<dbReference type="GO" id="GO:0036297">
    <property type="term" value="P:interstrand cross-link repair"/>
    <property type="evidence" value="ECO:0007669"/>
    <property type="project" value="InterPro"/>
</dbReference>
<evidence type="ECO:0000256" key="4">
    <source>
        <dbReference type="ARBA" id="ARBA00022723"/>
    </source>
</evidence>
<keyword evidence="4 8" id="KW-0479">Metal-binding</keyword>
<comment type="cofactor">
    <cofactor evidence="8">
        <name>Mg(2+)</name>
        <dbReference type="ChEBI" id="CHEBI:18420"/>
    </cofactor>
    <cofactor evidence="8">
        <name>Mn(2+)</name>
        <dbReference type="ChEBI" id="CHEBI:29035"/>
    </cofactor>
</comment>
<keyword evidence="8" id="KW-0234">DNA repair</keyword>
<comment type="catalytic activity">
    <reaction evidence="1 8">
        <text>Hydrolytically removes 5'-nucleotides successively from the 3'-hydroxy termini of 3'-hydroxy-terminated oligonucleotides.</text>
        <dbReference type="EC" id="3.1.4.1"/>
    </reaction>
</comment>
<dbReference type="OrthoDB" id="76364at2759"/>
<dbReference type="InterPro" id="IPR049125">
    <property type="entry name" value="FAN1-like_WH"/>
</dbReference>
<dbReference type="InterPro" id="IPR049138">
    <property type="entry name" value="Fan1_SAP_met"/>
</dbReference>
<dbReference type="InterPro" id="IPR049126">
    <property type="entry name" value="FAN1-like_TPR"/>
</dbReference>
<dbReference type="CDD" id="cd22326">
    <property type="entry name" value="FAN1-like"/>
    <property type="match status" value="1"/>
</dbReference>
<dbReference type="InterPro" id="IPR014883">
    <property type="entry name" value="VRR_NUC"/>
</dbReference>
<evidence type="ECO:0000256" key="5">
    <source>
        <dbReference type="ARBA" id="ARBA00022801"/>
    </source>
</evidence>
<dbReference type="FunFam" id="3.40.1350.10:FF:000013">
    <property type="entry name" value="Fanconi-associated nuclease"/>
    <property type="match status" value="1"/>
</dbReference>
<dbReference type="Pfam" id="PF08774">
    <property type="entry name" value="VRR_NUC"/>
    <property type="match status" value="1"/>
</dbReference>
<reference evidence="11" key="1">
    <citation type="submission" date="2019-09" db="EMBL/GenBank/DDBJ databases">
        <title>Organ-specific transcriptomic study of the physiology of the cattle tick, Rhipicephalus microplus.</title>
        <authorList>
            <person name="Tirloni L."/>
            <person name="Braz G."/>
            <person name="Gandara A.C.P."/>
            <person name="Sabadin G.A."/>
            <person name="da Silva R.M."/>
            <person name="Guizzo M.G."/>
            <person name="Machado J.A."/>
            <person name="Costa E.P."/>
            <person name="Gomes H.F."/>
            <person name="Moraes J."/>
            <person name="Mota M.B.S."/>
            <person name="Mesquita R.D."/>
            <person name="Alvarenga P.H."/>
            <person name="Alves F."/>
            <person name="Seixas A."/>
            <person name="da Fonseca R.N."/>
            <person name="Fogaca A."/>
            <person name="Logullo C."/>
            <person name="Tanaka A."/>
            <person name="Daffre S."/>
            <person name="Termignoni C."/>
            <person name="Vaz I.S.Jr."/>
            <person name="Oliveira P.L."/>
            <person name="Ribeiro J.M."/>
        </authorList>
    </citation>
    <scope>NUCLEOTIDE SEQUENCE</scope>
    <source>
        <strain evidence="11">Porto Alegre</strain>
    </source>
</reference>
<keyword evidence="7 8" id="KW-0464">Manganese</keyword>
<feature type="region of interest" description="Disordered" evidence="9">
    <location>
        <begin position="237"/>
        <end position="260"/>
    </location>
</feature>
<evidence type="ECO:0000259" key="10">
    <source>
        <dbReference type="SMART" id="SM00990"/>
    </source>
</evidence>
<evidence type="ECO:0000313" key="11">
    <source>
        <dbReference type="EMBL" id="NOV38702.1"/>
    </source>
</evidence>
<keyword evidence="8" id="KW-0227">DNA damage</keyword>
<dbReference type="VEuPathDB" id="VectorBase:LOC119166205"/>
<dbReference type="Gene3D" id="3.40.1350.10">
    <property type="match status" value="1"/>
</dbReference>
<organism evidence="11">
    <name type="scientific">Rhipicephalus microplus</name>
    <name type="common">Cattle tick</name>
    <name type="synonym">Boophilus microplus</name>
    <dbReference type="NCBI Taxonomy" id="6941"/>
    <lineage>
        <taxon>Eukaryota</taxon>
        <taxon>Metazoa</taxon>
        <taxon>Ecdysozoa</taxon>
        <taxon>Arthropoda</taxon>
        <taxon>Chelicerata</taxon>
        <taxon>Arachnida</taxon>
        <taxon>Acari</taxon>
        <taxon>Parasitiformes</taxon>
        <taxon>Ixodida</taxon>
        <taxon>Ixodoidea</taxon>
        <taxon>Ixodidae</taxon>
        <taxon>Rhipicephalinae</taxon>
        <taxon>Rhipicephalus</taxon>
        <taxon>Boophilus</taxon>
    </lineage>
</organism>
<keyword evidence="8" id="KW-0539">Nucleus</keyword>
<comment type="function">
    <text evidence="8">Nuclease required for the repair of DNA interstrand cross-links (ICL). Acts as a 5'-3' exonuclease that anchors at a cut end of DNA and cleaves DNA successively at every third nucleotide, allowing to excise an ICL from one strand through flanking incisions.</text>
</comment>
<dbReference type="EC" id="3.1.4.1" evidence="8"/>
<dbReference type="AlphaFoldDB" id="A0A6M2CY23"/>
<accession>A0A6M2CY23</accession>
<dbReference type="GO" id="GO:0005634">
    <property type="term" value="C:nucleus"/>
    <property type="evidence" value="ECO:0007669"/>
    <property type="project" value="UniProtKB-SubCell"/>
</dbReference>
<feature type="region of interest" description="Disordered" evidence="9">
    <location>
        <begin position="18"/>
        <end position="44"/>
    </location>
</feature>
<dbReference type="InterPro" id="IPR049132">
    <property type="entry name" value="FAN1-like_euk"/>
</dbReference>
<dbReference type="Pfam" id="PF21170">
    <property type="entry name" value="FAN1_TPR"/>
    <property type="match status" value="1"/>
</dbReference>
<evidence type="ECO:0000256" key="1">
    <source>
        <dbReference type="ARBA" id="ARBA00000983"/>
    </source>
</evidence>